<dbReference type="EMBL" id="CAJOBO010000137">
    <property type="protein sequence ID" value="CAF4139853.1"/>
    <property type="molecule type" value="Genomic_DNA"/>
</dbReference>
<dbReference type="GO" id="GO:0005576">
    <property type="term" value="C:extracellular region"/>
    <property type="evidence" value="ECO:0007669"/>
    <property type="project" value="InterPro"/>
</dbReference>
<keyword evidence="4" id="KW-0378">Hydrolase</keyword>
<dbReference type="InterPro" id="IPR036691">
    <property type="entry name" value="Endo/exonu/phosph_ase_sf"/>
</dbReference>
<evidence type="ECO:0000256" key="6">
    <source>
        <dbReference type="SAM" id="SignalP"/>
    </source>
</evidence>
<feature type="domain" description="Endonuclease/exonuclease/phosphatase" evidence="7">
    <location>
        <begin position="28"/>
        <end position="329"/>
    </location>
</feature>
<evidence type="ECO:0000256" key="2">
    <source>
        <dbReference type="ARBA" id="ARBA00012369"/>
    </source>
</evidence>
<dbReference type="SUPFAM" id="SSF56219">
    <property type="entry name" value="DNase I-like"/>
    <property type="match status" value="1"/>
</dbReference>
<sequence length="506" mass="58833">MKQFLLLTLLILCKTDDADHEQSQIILMTYNVMFVPKLLVLERDQTTRANLLAKAKFLRISDIICLQEVFQPEPTKILLDSLADTYPYMTPILGDQDGQDYWDETWNSDLGRSLLKFVNGGLTILSKWPITYKIQYFHKYSCGAHTFSLSGFIYARILYGKNETPIHVIGVHLQPSGHPGCYLLSEEETREKQMNEITAFINARNIPEDELLFFFGDFNIDKYNTGQHKKMIGLLNVEEHILYPSKEHILYPSSIPCTWDSSFNSMTMANHKQNQLLDYILIHKDHTLNNSVWFNFIIDAMAPEQWHLLGANQMFYNTRNIPLMELSDHYPVFGFFNLNEHQWPEKPSGTLTYVRIVTADTNLPVMMVDRNIRIGNSSNDTGSLFILTNNGTPRRHRCLKSEQFIILIDGDTQEFYLSDAKFLRMKYEMEQVNRYLKIIQKDNKTKCIKTDSTFILQTLLSTGIHYINHDSSHLCSCTKNEDHAQLFRLIEVERKNINCIITHETK</sequence>
<protein>
    <recommendedName>
        <fullName evidence="2">sphingomyelin phosphodiesterase</fullName>
        <ecNumber evidence="2">3.1.4.12</ecNumber>
    </recommendedName>
</protein>
<feature type="chain" id="PRO_5032684015" description="sphingomyelin phosphodiesterase" evidence="6">
    <location>
        <begin position="19"/>
        <end position="506"/>
    </location>
</feature>
<proteinExistence type="inferred from homology"/>
<organism evidence="8 9">
    <name type="scientific">Rotaria socialis</name>
    <dbReference type="NCBI Taxonomy" id="392032"/>
    <lineage>
        <taxon>Eukaryota</taxon>
        <taxon>Metazoa</taxon>
        <taxon>Spiralia</taxon>
        <taxon>Gnathifera</taxon>
        <taxon>Rotifera</taxon>
        <taxon>Eurotatoria</taxon>
        <taxon>Bdelloidea</taxon>
        <taxon>Philodinida</taxon>
        <taxon>Philodinidae</taxon>
        <taxon>Rotaria</taxon>
    </lineage>
</organism>
<accession>A0A819XG66</accession>
<reference evidence="8" key="1">
    <citation type="submission" date="2021-02" db="EMBL/GenBank/DDBJ databases">
        <authorList>
            <person name="Nowell W R."/>
        </authorList>
    </citation>
    <scope>NUCLEOTIDE SEQUENCE</scope>
</reference>
<comment type="caution">
    <text evidence="8">The sequence shown here is derived from an EMBL/GenBank/DDBJ whole genome shotgun (WGS) entry which is preliminary data.</text>
</comment>
<dbReference type="EC" id="3.1.4.12" evidence="2"/>
<keyword evidence="3 6" id="KW-0732">Signal</keyword>
<dbReference type="PANTHER" id="PTHR16320">
    <property type="entry name" value="SPHINGOMYELINASE FAMILY MEMBER"/>
    <property type="match status" value="1"/>
</dbReference>
<evidence type="ECO:0000259" key="7">
    <source>
        <dbReference type="Pfam" id="PF03372"/>
    </source>
</evidence>
<dbReference type="Pfam" id="PF03372">
    <property type="entry name" value="Exo_endo_phos"/>
    <property type="match status" value="1"/>
</dbReference>
<dbReference type="InterPro" id="IPR038772">
    <property type="entry name" value="Sph/SMPD2-like"/>
</dbReference>
<evidence type="ECO:0000256" key="1">
    <source>
        <dbReference type="ARBA" id="ARBA00006335"/>
    </source>
</evidence>
<dbReference type="InterPro" id="IPR017766">
    <property type="entry name" value="Sphingomyelinase/PLipase_C"/>
</dbReference>
<comment type="similarity">
    <text evidence="1">Belongs to the neutral sphingomyelinase family.</text>
</comment>
<comment type="catalytic activity">
    <reaction evidence="5">
        <text>N-(hexadecanoyl)-sphing-4-enine-1-phosphocholine + H2O = N-hexadecanoylsphing-4-enine + phosphocholine + H(+)</text>
        <dbReference type="Rhea" id="RHEA:45644"/>
        <dbReference type="ChEBI" id="CHEBI:15377"/>
        <dbReference type="ChEBI" id="CHEBI:15378"/>
        <dbReference type="ChEBI" id="CHEBI:72959"/>
        <dbReference type="ChEBI" id="CHEBI:78646"/>
        <dbReference type="ChEBI" id="CHEBI:295975"/>
    </reaction>
    <physiologicalReaction direction="left-to-right" evidence="5">
        <dbReference type="Rhea" id="RHEA:45645"/>
    </physiologicalReaction>
</comment>
<dbReference type="GO" id="GO:0004767">
    <property type="term" value="F:sphingomyelin phosphodiesterase activity"/>
    <property type="evidence" value="ECO:0007669"/>
    <property type="project" value="UniProtKB-EC"/>
</dbReference>
<evidence type="ECO:0000313" key="8">
    <source>
        <dbReference type="EMBL" id="CAF4139853.1"/>
    </source>
</evidence>
<dbReference type="InterPro" id="IPR005135">
    <property type="entry name" value="Endo/exonuclease/phosphatase"/>
</dbReference>
<dbReference type="CDD" id="cd09078">
    <property type="entry name" value="nSMase"/>
    <property type="match status" value="1"/>
</dbReference>
<dbReference type="Proteomes" id="UP000663851">
    <property type="component" value="Unassembled WGS sequence"/>
</dbReference>
<dbReference type="AlphaFoldDB" id="A0A819XG66"/>
<dbReference type="PANTHER" id="PTHR16320:SF23">
    <property type="entry name" value="SPHINGOMYELINASE C 1"/>
    <property type="match status" value="1"/>
</dbReference>
<evidence type="ECO:0000313" key="9">
    <source>
        <dbReference type="Proteomes" id="UP000663851"/>
    </source>
</evidence>
<evidence type="ECO:0000256" key="4">
    <source>
        <dbReference type="ARBA" id="ARBA00022801"/>
    </source>
</evidence>
<evidence type="ECO:0000256" key="5">
    <source>
        <dbReference type="ARBA" id="ARBA00049371"/>
    </source>
</evidence>
<dbReference type="Gene3D" id="3.60.10.10">
    <property type="entry name" value="Endonuclease/exonuclease/phosphatase"/>
    <property type="match status" value="1"/>
</dbReference>
<gene>
    <name evidence="8" type="ORF">HFQ381_LOCUS3696</name>
</gene>
<evidence type="ECO:0000256" key="3">
    <source>
        <dbReference type="ARBA" id="ARBA00022729"/>
    </source>
</evidence>
<name>A0A819XG66_9BILA</name>
<feature type="signal peptide" evidence="6">
    <location>
        <begin position="1"/>
        <end position="18"/>
    </location>
</feature>